<accession>A0A816G2P7</accession>
<dbReference type="EMBL" id="CAJNOW010018804">
    <property type="protein sequence ID" value="CAF1668467.1"/>
    <property type="molecule type" value="Genomic_DNA"/>
</dbReference>
<feature type="region of interest" description="Disordered" evidence="1">
    <location>
        <begin position="317"/>
        <end position="345"/>
    </location>
</feature>
<comment type="caution">
    <text evidence="2">The sequence shown here is derived from an EMBL/GenBank/DDBJ whole genome shotgun (WGS) entry which is preliminary data.</text>
</comment>
<gene>
    <name evidence="3" type="ORF">GIL414_LOCUS8087</name>
    <name evidence="2" type="ORF">KQP761_LOCUS33716</name>
</gene>
<dbReference type="Proteomes" id="UP000663834">
    <property type="component" value="Unassembled WGS sequence"/>
</dbReference>
<organism evidence="2 4">
    <name type="scientific">Rotaria magnacalcarata</name>
    <dbReference type="NCBI Taxonomy" id="392030"/>
    <lineage>
        <taxon>Eukaryota</taxon>
        <taxon>Metazoa</taxon>
        <taxon>Spiralia</taxon>
        <taxon>Gnathifera</taxon>
        <taxon>Rotifera</taxon>
        <taxon>Eurotatoria</taxon>
        <taxon>Bdelloidea</taxon>
        <taxon>Philodinida</taxon>
        <taxon>Philodinidae</taxon>
        <taxon>Rotaria</taxon>
    </lineage>
</organism>
<proteinExistence type="predicted"/>
<evidence type="ECO:0000313" key="2">
    <source>
        <dbReference type="EMBL" id="CAF1668467.1"/>
    </source>
</evidence>
<name>A0A816G2P7_9BILA</name>
<dbReference type="OrthoDB" id="10044282at2759"/>
<reference evidence="2" key="1">
    <citation type="submission" date="2021-02" db="EMBL/GenBank/DDBJ databases">
        <authorList>
            <person name="Nowell W R."/>
        </authorList>
    </citation>
    <scope>NUCLEOTIDE SEQUENCE</scope>
</reference>
<feature type="region of interest" description="Disordered" evidence="1">
    <location>
        <begin position="234"/>
        <end position="292"/>
    </location>
</feature>
<protein>
    <submittedName>
        <fullName evidence="2">Uncharacterized protein</fullName>
    </submittedName>
</protein>
<dbReference type="AlphaFoldDB" id="A0A816G2P7"/>
<dbReference type="EMBL" id="CAJOBJ010002572">
    <property type="protein sequence ID" value="CAF3931289.1"/>
    <property type="molecule type" value="Genomic_DNA"/>
</dbReference>
<dbReference type="Proteomes" id="UP000681720">
    <property type="component" value="Unassembled WGS sequence"/>
</dbReference>
<evidence type="ECO:0000313" key="3">
    <source>
        <dbReference type="EMBL" id="CAF3931289.1"/>
    </source>
</evidence>
<feature type="compositionally biased region" description="Basic residues" evidence="1">
    <location>
        <begin position="271"/>
        <end position="292"/>
    </location>
</feature>
<evidence type="ECO:0000313" key="4">
    <source>
        <dbReference type="Proteomes" id="UP000663834"/>
    </source>
</evidence>
<sequence length="367" mass="42751">MTSSYPSVQPIDECGGICYPSSVPSGTTLSNCTLSFTGLVPDTWYAVSIQVEDFVNSSSTTPMSSVPVQFLIYVMPQPSCTIAPIIIPLAGCLEVKVGVMNTFNITVANQCDPDIADISDLIVSNGITGMQAGNLSYSPTNDSFVYVIFTWTPQLSQLGPQTLCTIAFTEEQVQSAQYCVTFTVVTSAANSRQHQRPLPPRLLLARQPQRRPPLQLPQHQQPPQIQLRRQPQLQLQLPRHQQQPQIQLRRQPRPQLRPQPRLQLRPQPRLQLRRRPRLQQRRQLQRRRQQRRRRQLQRQLLLLRQRRRRRLQRHQLLRRLQQQPQRQQRRQPRPQLRPRPQAQHQQQLLALRRELFVLSIWKNDKHC</sequence>
<feature type="compositionally biased region" description="Low complexity" evidence="1">
    <location>
        <begin position="234"/>
        <end position="270"/>
    </location>
</feature>
<evidence type="ECO:0000256" key="1">
    <source>
        <dbReference type="SAM" id="MobiDB-lite"/>
    </source>
</evidence>